<keyword evidence="3" id="KW-1185">Reference proteome</keyword>
<protein>
    <submittedName>
        <fullName evidence="2">Uncharacterized protein</fullName>
    </submittedName>
</protein>
<gene>
    <name evidence="2" type="ORF">ACFFTO_26130</name>
</gene>
<dbReference type="EMBL" id="JBHMBK010000021">
    <property type="protein sequence ID" value="MFB9687672.1"/>
    <property type="molecule type" value="Genomic_DNA"/>
</dbReference>
<organism evidence="2 3">
    <name type="scientific">Amycolatopsis plumensis</name>
    <dbReference type="NCBI Taxonomy" id="236508"/>
    <lineage>
        <taxon>Bacteria</taxon>
        <taxon>Bacillati</taxon>
        <taxon>Actinomycetota</taxon>
        <taxon>Actinomycetes</taxon>
        <taxon>Pseudonocardiales</taxon>
        <taxon>Pseudonocardiaceae</taxon>
        <taxon>Amycolatopsis</taxon>
    </lineage>
</organism>
<name>A0ABV5U8D4_9PSEU</name>
<dbReference type="RefSeq" id="WP_378198417.1">
    <property type="nucleotide sequence ID" value="NZ_JBHMBK010000021.1"/>
</dbReference>
<evidence type="ECO:0000256" key="1">
    <source>
        <dbReference type="SAM" id="MobiDB-lite"/>
    </source>
</evidence>
<proteinExistence type="predicted"/>
<evidence type="ECO:0000313" key="2">
    <source>
        <dbReference type="EMBL" id="MFB9687672.1"/>
    </source>
</evidence>
<comment type="caution">
    <text evidence="2">The sequence shown here is derived from an EMBL/GenBank/DDBJ whole genome shotgun (WGS) entry which is preliminary data.</text>
</comment>
<evidence type="ECO:0000313" key="3">
    <source>
        <dbReference type="Proteomes" id="UP001589535"/>
    </source>
</evidence>
<reference evidence="2 3" key="1">
    <citation type="submission" date="2024-09" db="EMBL/GenBank/DDBJ databases">
        <authorList>
            <person name="Sun Q."/>
            <person name="Mori K."/>
        </authorList>
    </citation>
    <scope>NUCLEOTIDE SEQUENCE [LARGE SCALE GENOMIC DNA]</scope>
    <source>
        <strain evidence="2 3">JCM 13852</strain>
    </source>
</reference>
<accession>A0ABV5U8D4</accession>
<dbReference type="Proteomes" id="UP001589535">
    <property type="component" value="Unassembled WGS sequence"/>
</dbReference>
<feature type="region of interest" description="Disordered" evidence="1">
    <location>
        <begin position="152"/>
        <end position="178"/>
    </location>
</feature>
<sequence length="226" mass="25472">MLTQEDRDALAAPFPPEAIGHKPIIVCRDCELRECAEHHAEPCETCRQIITTAHEHHQYIGHAEVTERLFSVDPEWDYEPFAVGPDGLPVFDEYGGFWIWLIVKGVRRKGYGHADGRKGGDAALIAIGHAIRIAAERGFKVALYLRRQQAQVQHGSPEPAGEESTAGPVEQTVKQLKKEAQKVGHRKRMKFIHVLREFDKWANGKVDWSTADPATLRGFIQHLEKT</sequence>